<evidence type="ECO:0000313" key="5">
    <source>
        <dbReference type="Proteomes" id="UP000827284"/>
    </source>
</evidence>
<gene>
    <name evidence="4" type="ORF">EMPS_11522</name>
</gene>
<feature type="compositionally biased region" description="Pro residues" evidence="1">
    <location>
        <begin position="519"/>
        <end position="531"/>
    </location>
</feature>
<protein>
    <recommendedName>
        <fullName evidence="6">Arrestin C-terminal-like domain-containing protein</fullName>
    </recommendedName>
</protein>
<evidence type="ECO:0000256" key="1">
    <source>
        <dbReference type="SAM" id="MobiDB-lite"/>
    </source>
</evidence>
<dbReference type="EMBL" id="BQFW01000015">
    <property type="protein sequence ID" value="GJJ79163.1"/>
    <property type="molecule type" value="Genomic_DNA"/>
</dbReference>
<feature type="compositionally biased region" description="Low complexity" evidence="1">
    <location>
        <begin position="695"/>
        <end position="708"/>
    </location>
</feature>
<dbReference type="Pfam" id="PF02752">
    <property type="entry name" value="Arrestin_C"/>
    <property type="match status" value="1"/>
</dbReference>
<dbReference type="Proteomes" id="UP000827284">
    <property type="component" value="Unassembled WGS sequence"/>
</dbReference>
<dbReference type="InterPro" id="IPR011022">
    <property type="entry name" value="Arrestin_C-like"/>
</dbReference>
<feature type="compositionally biased region" description="Polar residues" evidence="1">
    <location>
        <begin position="396"/>
        <end position="412"/>
    </location>
</feature>
<evidence type="ECO:0008006" key="6">
    <source>
        <dbReference type="Google" id="ProtNLM"/>
    </source>
</evidence>
<dbReference type="Pfam" id="PF00339">
    <property type="entry name" value="Arrestin_N"/>
    <property type="match status" value="1"/>
</dbReference>
<evidence type="ECO:0000259" key="3">
    <source>
        <dbReference type="Pfam" id="PF02752"/>
    </source>
</evidence>
<proteinExistence type="predicted"/>
<dbReference type="InterPro" id="IPR014756">
    <property type="entry name" value="Ig_E-set"/>
</dbReference>
<dbReference type="PANTHER" id="PTHR11188:SF17">
    <property type="entry name" value="FI21816P1"/>
    <property type="match status" value="1"/>
</dbReference>
<dbReference type="InterPro" id="IPR014752">
    <property type="entry name" value="Arrestin-like_C"/>
</dbReference>
<feature type="compositionally biased region" description="Low complexity" evidence="1">
    <location>
        <begin position="355"/>
        <end position="382"/>
    </location>
</feature>
<reference evidence="4" key="2">
    <citation type="journal article" date="2022" name="Microbiol. Resour. Announc.">
        <title>Whole-Genome Sequence of Entomortierella parvispora E1425, a Mucoromycotan Fungus Associated with Burkholderiaceae-Related Endosymbiotic Bacteria.</title>
        <authorList>
            <person name="Herlambang A."/>
            <person name="Guo Y."/>
            <person name="Takashima Y."/>
            <person name="Narisawa K."/>
            <person name="Ohta H."/>
            <person name="Nishizawa T."/>
        </authorList>
    </citation>
    <scope>NUCLEOTIDE SEQUENCE</scope>
    <source>
        <strain evidence="4">E1425</strain>
    </source>
</reference>
<dbReference type="PANTHER" id="PTHR11188">
    <property type="entry name" value="ARRESTIN DOMAIN CONTAINING PROTEIN"/>
    <property type="match status" value="1"/>
</dbReference>
<feature type="compositionally biased region" description="Low complexity" evidence="1">
    <location>
        <begin position="532"/>
        <end position="550"/>
    </location>
</feature>
<evidence type="ECO:0000259" key="2">
    <source>
        <dbReference type="Pfam" id="PF00339"/>
    </source>
</evidence>
<accession>A0A9P3M2D1</accession>
<dbReference type="GO" id="GO:0005737">
    <property type="term" value="C:cytoplasm"/>
    <property type="evidence" value="ECO:0007669"/>
    <property type="project" value="TreeGrafter"/>
</dbReference>
<feature type="region of interest" description="Disordered" evidence="1">
    <location>
        <begin position="499"/>
        <end position="565"/>
    </location>
</feature>
<keyword evidence="5" id="KW-1185">Reference proteome</keyword>
<dbReference type="OrthoDB" id="441210at2759"/>
<dbReference type="SUPFAM" id="SSF81296">
    <property type="entry name" value="E set domains"/>
    <property type="match status" value="1"/>
</dbReference>
<organism evidence="4 5">
    <name type="scientific">Entomortierella parvispora</name>
    <dbReference type="NCBI Taxonomy" id="205924"/>
    <lineage>
        <taxon>Eukaryota</taxon>
        <taxon>Fungi</taxon>
        <taxon>Fungi incertae sedis</taxon>
        <taxon>Mucoromycota</taxon>
        <taxon>Mortierellomycotina</taxon>
        <taxon>Mortierellomycetes</taxon>
        <taxon>Mortierellales</taxon>
        <taxon>Mortierellaceae</taxon>
        <taxon>Entomortierella</taxon>
    </lineage>
</organism>
<feature type="domain" description="Arrestin-like N-terminal" evidence="2">
    <location>
        <begin position="9"/>
        <end position="117"/>
    </location>
</feature>
<reference evidence="4" key="1">
    <citation type="submission" date="2021-11" db="EMBL/GenBank/DDBJ databases">
        <authorList>
            <person name="Herlambang A."/>
            <person name="Guo Y."/>
            <person name="Takashima Y."/>
            <person name="Nishizawa T."/>
        </authorList>
    </citation>
    <scope>NUCLEOTIDE SEQUENCE</scope>
    <source>
        <strain evidence="4">E1425</strain>
    </source>
</reference>
<name>A0A9P3M2D1_9FUNG</name>
<comment type="caution">
    <text evidence="4">The sequence shown here is derived from an EMBL/GenBank/DDBJ whole genome shotgun (WGS) entry which is preliminary data.</text>
</comment>
<feature type="region of interest" description="Disordered" evidence="1">
    <location>
        <begin position="348"/>
        <end position="412"/>
    </location>
</feature>
<feature type="region of interest" description="Disordered" evidence="1">
    <location>
        <begin position="654"/>
        <end position="708"/>
    </location>
</feature>
<dbReference type="GO" id="GO:0015031">
    <property type="term" value="P:protein transport"/>
    <property type="evidence" value="ECO:0007669"/>
    <property type="project" value="TreeGrafter"/>
</dbReference>
<feature type="domain" description="Arrestin C-terminal-like" evidence="3">
    <location>
        <begin position="170"/>
        <end position="295"/>
    </location>
</feature>
<feature type="compositionally biased region" description="Polar residues" evidence="1">
    <location>
        <begin position="607"/>
        <end position="623"/>
    </location>
</feature>
<feature type="region of interest" description="Disordered" evidence="1">
    <location>
        <begin position="604"/>
        <end position="634"/>
    </location>
</feature>
<sequence length="708" mass="75758">MKRINIALLDTPASHYLPGDTLGGHVHLTTTSDFKYTCVKILFVGIVTTKVAKIEESTYVLNQQLVLLGHANNATEFILEEGKYSWPFQFTVPFQQLPSSGKYRHCTVKYSLTATVVTLGALGGVQDIQTSQSLQIKDLVNIQVEPLNTYLSITGSSSVVPGSKEKKNLATATVKLLRSGFLRGQILHVEIDLTHPYKIRRSPGCFIQLICKERYVAGDQAKEYSETVASRAETLAVSSSYSTGKIITDLTIPSSAFPTLTGSKALSIEYSLQILFDMRAKTGFMERKSKKVVTSKLRNKLLSCPGGFEVEIPIVIGTLSDSFHTQKPSPFGVGQAVAEFQIGSGGSAIPSVNNSRSDTSLTTSLSMPSSSPSPTTPASSMRLIASPIRPSDSAAHGSSSMAFLEQSSSATESPRYSMVVQLNQTSISDHNDAGTVTTIRARSATSPGNSSPASPTGVLPYYSPPPLAEMSHRQLPLIYESMSKPLPKIPTMLPTPSARRASAISMPGNPPSTEATAPVFPPRLPPRPAEPFAPASLEAASSSSTTTSSSRYIPHNTNEYPGEKEQRALQLAPIQLPLRFTVEAPTAPEAINLGLGPASPLEHPQHVNLTPRLTSPSSTQDSWTPHGGSEGSRIMGYFPPQIATAVVQSPVSERDVDMVAKSGVEPFPKSLTEGQIHSPEAPMEPAPDSRRLHYAQPSASAPAPSDSP</sequence>
<dbReference type="InterPro" id="IPR050357">
    <property type="entry name" value="Arrestin_domain-protein"/>
</dbReference>
<dbReference type="InterPro" id="IPR011021">
    <property type="entry name" value="Arrestin-like_N"/>
</dbReference>
<dbReference type="AlphaFoldDB" id="A0A9P3M2D1"/>
<evidence type="ECO:0000313" key="4">
    <source>
        <dbReference type="EMBL" id="GJJ79163.1"/>
    </source>
</evidence>
<dbReference type="Gene3D" id="2.60.40.640">
    <property type="match status" value="2"/>
</dbReference>